<sequence length="88" mass="9507">MSSPIVTGSTISSPLRSRVKSTTVPGRRSVTVSVTFWRPLIFLPSIFSKISCSRKPARAAGPFGSTPKIMIPPTCSFPSKRDVIELIS</sequence>
<protein>
    <submittedName>
        <fullName evidence="1">Uncharacterized protein</fullName>
    </submittedName>
</protein>
<evidence type="ECO:0000313" key="2">
    <source>
        <dbReference type="Proteomes" id="UP000041770"/>
    </source>
</evidence>
<dbReference type="EMBL" id="CWQY01000010">
    <property type="protein sequence ID" value="CSC62177.1"/>
    <property type="molecule type" value="Genomic_DNA"/>
</dbReference>
<proteinExistence type="predicted"/>
<accession>A0A655QRD9</accession>
<name>A0A655QRD9_VIBCL</name>
<organism evidence="1 2">
    <name type="scientific">Vibrio cholerae</name>
    <dbReference type="NCBI Taxonomy" id="666"/>
    <lineage>
        <taxon>Bacteria</taxon>
        <taxon>Pseudomonadati</taxon>
        <taxon>Pseudomonadota</taxon>
        <taxon>Gammaproteobacteria</taxon>
        <taxon>Vibrionales</taxon>
        <taxon>Vibrionaceae</taxon>
        <taxon>Vibrio</taxon>
    </lineage>
</organism>
<dbReference type="Proteomes" id="UP000041770">
    <property type="component" value="Unassembled WGS sequence"/>
</dbReference>
<dbReference type="AlphaFoldDB" id="A0A655QRD9"/>
<reference evidence="1 2" key="1">
    <citation type="submission" date="2015-07" db="EMBL/GenBank/DDBJ databases">
        <authorList>
            <consortium name="Pathogen Informatics"/>
        </authorList>
    </citation>
    <scope>NUCLEOTIDE SEQUENCE [LARGE SCALE GENOMIC DNA]</scope>
    <source>
        <strain evidence="1 2">A316</strain>
    </source>
</reference>
<gene>
    <name evidence="1" type="ORF">ERS013200_01834</name>
</gene>
<evidence type="ECO:0000313" key="1">
    <source>
        <dbReference type="EMBL" id="CSC62177.1"/>
    </source>
</evidence>